<evidence type="ECO:0000256" key="3">
    <source>
        <dbReference type="ARBA" id="ARBA00023125"/>
    </source>
</evidence>
<keyword evidence="9" id="KW-1185">Reference proteome</keyword>
<evidence type="ECO:0000313" key="9">
    <source>
        <dbReference type="Proteomes" id="UP000230066"/>
    </source>
</evidence>
<feature type="DNA-binding region" description="DM" evidence="5">
    <location>
        <begin position="20"/>
        <end position="67"/>
    </location>
</feature>
<dbReference type="SMART" id="SM00301">
    <property type="entry name" value="DM"/>
    <property type="match status" value="1"/>
</dbReference>
<keyword evidence="1 5" id="KW-0479">Metal-binding</keyword>
<dbReference type="Proteomes" id="UP000230066">
    <property type="component" value="Unassembled WGS sequence"/>
</dbReference>
<evidence type="ECO:0000259" key="7">
    <source>
        <dbReference type="PROSITE" id="PS50809"/>
    </source>
</evidence>
<keyword evidence="3 5" id="KW-0238">DNA-binding</keyword>
<evidence type="ECO:0000313" key="8">
    <source>
        <dbReference type="EMBL" id="THD20403.1"/>
    </source>
</evidence>
<dbReference type="GO" id="GO:0000981">
    <property type="term" value="F:DNA-binding transcription factor activity, RNA polymerase II-specific"/>
    <property type="evidence" value="ECO:0007669"/>
    <property type="project" value="TreeGrafter"/>
</dbReference>
<gene>
    <name evidence="8" type="ORF">D915_008495</name>
</gene>
<evidence type="ECO:0000256" key="6">
    <source>
        <dbReference type="SAM" id="MobiDB-lite"/>
    </source>
</evidence>
<keyword evidence="4 5" id="KW-0539">Nucleus</keyword>
<organism evidence="8 9">
    <name type="scientific">Fasciola hepatica</name>
    <name type="common">Liver fluke</name>
    <dbReference type="NCBI Taxonomy" id="6192"/>
    <lineage>
        <taxon>Eukaryota</taxon>
        <taxon>Metazoa</taxon>
        <taxon>Spiralia</taxon>
        <taxon>Lophotrochozoa</taxon>
        <taxon>Platyhelminthes</taxon>
        <taxon>Trematoda</taxon>
        <taxon>Digenea</taxon>
        <taxon>Plagiorchiida</taxon>
        <taxon>Echinostomata</taxon>
        <taxon>Echinostomatoidea</taxon>
        <taxon>Fasciolidae</taxon>
        <taxon>Fasciola</taxon>
    </lineage>
</organism>
<comment type="caution">
    <text evidence="8">The sequence shown here is derived from an EMBL/GenBank/DDBJ whole genome shotgun (WGS) entry which is preliminary data.</text>
</comment>
<protein>
    <submittedName>
        <fullName evidence="8">Doublesex-and mab-3 transcription factor A2</fullName>
    </submittedName>
</protein>
<evidence type="ECO:0000256" key="2">
    <source>
        <dbReference type="ARBA" id="ARBA00022833"/>
    </source>
</evidence>
<dbReference type="GO" id="GO:0046872">
    <property type="term" value="F:metal ion binding"/>
    <property type="evidence" value="ECO:0007669"/>
    <property type="project" value="UniProtKB-KW"/>
</dbReference>
<dbReference type="FunFam" id="4.10.1040.10:FF:000001">
    <property type="entry name" value="doublesex- and mab-3-related transcription factor 1"/>
    <property type="match status" value="1"/>
</dbReference>
<dbReference type="PROSITE" id="PS40000">
    <property type="entry name" value="DM_1"/>
    <property type="match status" value="1"/>
</dbReference>
<dbReference type="InterPro" id="IPR026607">
    <property type="entry name" value="DMRT"/>
</dbReference>
<evidence type="ECO:0000256" key="1">
    <source>
        <dbReference type="ARBA" id="ARBA00022723"/>
    </source>
</evidence>
<accession>A0A4E0QZK6</accession>
<proteinExistence type="predicted"/>
<feature type="region of interest" description="Disordered" evidence="6">
    <location>
        <begin position="115"/>
        <end position="151"/>
    </location>
</feature>
<keyword evidence="2 5" id="KW-0862">Zinc</keyword>
<dbReference type="InterPro" id="IPR036407">
    <property type="entry name" value="DM_DNA-bd_sf"/>
</dbReference>
<dbReference type="GO" id="GO:0000978">
    <property type="term" value="F:RNA polymerase II cis-regulatory region sequence-specific DNA binding"/>
    <property type="evidence" value="ECO:0007669"/>
    <property type="project" value="TreeGrafter"/>
</dbReference>
<reference evidence="8" key="1">
    <citation type="submission" date="2019-03" db="EMBL/GenBank/DDBJ databases">
        <title>Improved annotation for the trematode Fasciola hepatica.</title>
        <authorList>
            <person name="Choi Y.-J."/>
            <person name="Martin J."/>
            <person name="Mitreva M."/>
        </authorList>
    </citation>
    <scope>NUCLEOTIDE SEQUENCE [LARGE SCALE GENOMIC DNA]</scope>
</reference>
<dbReference type="Pfam" id="PF00751">
    <property type="entry name" value="DM"/>
    <property type="match status" value="1"/>
</dbReference>
<name>A0A4E0QZK6_FASHE</name>
<dbReference type="PANTHER" id="PTHR12322:SF53">
    <property type="entry name" value="DOUBLESEX-MAB RELATED 11E"/>
    <property type="match status" value="1"/>
</dbReference>
<dbReference type="GO" id="GO:0007548">
    <property type="term" value="P:sex differentiation"/>
    <property type="evidence" value="ECO:0007669"/>
    <property type="project" value="TreeGrafter"/>
</dbReference>
<evidence type="ECO:0000256" key="4">
    <source>
        <dbReference type="ARBA" id="ARBA00023242"/>
    </source>
</evidence>
<dbReference type="PROSITE" id="PS50809">
    <property type="entry name" value="DM_2"/>
    <property type="match status" value="1"/>
</dbReference>
<evidence type="ECO:0000256" key="5">
    <source>
        <dbReference type="PROSITE-ProRule" id="PRU00070"/>
    </source>
</evidence>
<feature type="domain" description="DM" evidence="7">
    <location>
        <begin position="20"/>
        <end position="67"/>
    </location>
</feature>
<sequence length="323" mass="35325">MASESGTPSVDSGSLRIPKCTRCRNHGVVSSLKGHKRNCRWKNCRCPACLLVVERQRVMAAQVALRRQQTAQASRQRDVPVQQANAWTVRYSNPLVGTSITESCMSHVAWSDLNRRENRSRPTPDAQKTSGSMRNGDPLGHATESTRTDGTLSFVNGSPQNCSNSQRFGVCELVPQHRPTDQTSFPGIVETAFSNSSESCTKLSPMVPWSSLLQWVACLQPIHSFPVFDNRTRSQICEPSPLSPESTVNDAHAVLAYDIHGGIEVGSSSHIQSVRNTGGLRQPITFEPTKLTNGGTPNYRPDGHTLQSVSKFSVADLINEALT</sequence>
<dbReference type="AlphaFoldDB" id="A0A4E0QZK6"/>
<comment type="subcellular location">
    <subcellularLocation>
        <location evidence="5">Nucleus</location>
    </subcellularLocation>
</comment>
<dbReference type="PANTHER" id="PTHR12322">
    <property type="entry name" value="DOUBLESEX AND MAB-3 RELATED TRANSCRIPTION FACTOR DMRT"/>
    <property type="match status" value="1"/>
</dbReference>
<dbReference type="SUPFAM" id="SSF82927">
    <property type="entry name" value="Cysteine-rich DNA binding domain, (DM domain)"/>
    <property type="match status" value="1"/>
</dbReference>
<dbReference type="Gene3D" id="4.10.1040.10">
    <property type="entry name" value="DM DNA-binding domain"/>
    <property type="match status" value="1"/>
</dbReference>
<dbReference type="EMBL" id="JXXN02004691">
    <property type="protein sequence ID" value="THD20403.1"/>
    <property type="molecule type" value="Genomic_DNA"/>
</dbReference>
<dbReference type="GO" id="GO:0005634">
    <property type="term" value="C:nucleus"/>
    <property type="evidence" value="ECO:0007669"/>
    <property type="project" value="UniProtKB-SubCell"/>
</dbReference>
<dbReference type="InterPro" id="IPR001275">
    <property type="entry name" value="DM_DNA-bd"/>
</dbReference>